<keyword evidence="10" id="KW-1185">Reference proteome</keyword>
<name>A0A239PSZ6_9PROT</name>
<evidence type="ECO:0000256" key="7">
    <source>
        <dbReference type="ARBA" id="ARBA00023143"/>
    </source>
</evidence>
<keyword evidence="5" id="KW-1133">Transmembrane helix</keyword>
<accession>A0A239PSZ6</accession>
<comment type="similarity">
    <text evidence="8">Belongs to the FliO/MopB family.</text>
</comment>
<dbReference type="PANTHER" id="PTHR38766">
    <property type="entry name" value="FLAGELLAR PROTEIN FLIO"/>
    <property type="match status" value="1"/>
</dbReference>
<dbReference type="GO" id="GO:0009425">
    <property type="term" value="C:bacterial-type flagellum basal body"/>
    <property type="evidence" value="ECO:0007669"/>
    <property type="project" value="UniProtKB-SubCell"/>
</dbReference>
<keyword evidence="9" id="KW-0282">Flagellum</keyword>
<dbReference type="Pfam" id="PF04347">
    <property type="entry name" value="FliO"/>
    <property type="match status" value="1"/>
</dbReference>
<reference evidence="9 10" key="1">
    <citation type="submission" date="2017-07" db="EMBL/GenBank/DDBJ databases">
        <authorList>
            <person name="Sun Z.S."/>
            <person name="Albrecht U."/>
            <person name="Echele G."/>
            <person name="Lee C.C."/>
        </authorList>
    </citation>
    <scope>NUCLEOTIDE SEQUENCE [LARGE SCALE GENOMIC DNA]</scope>
    <source>
        <strain evidence="9 10">CGMCC 1.12710</strain>
    </source>
</reference>
<dbReference type="RefSeq" id="WP_089412138.1">
    <property type="nucleotide sequence ID" value="NZ_FZQA01000003.1"/>
</dbReference>
<dbReference type="EMBL" id="FZQA01000003">
    <property type="protein sequence ID" value="SNT73258.1"/>
    <property type="molecule type" value="Genomic_DNA"/>
</dbReference>
<evidence type="ECO:0000256" key="4">
    <source>
        <dbReference type="ARBA" id="ARBA00022692"/>
    </source>
</evidence>
<evidence type="ECO:0000256" key="5">
    <source>
        <dbReference type="ARBA" id="ARBA00022989"/>
    </source>
</evidence>
<dbReference type="AlphaFoldDB" id="A0A239PSZ6"/>
<sequence>MDLLSLSRIFFALLLVIGLIAVCALAARRLGLAQGAAALGRKRRLALVETLALDARRRLAIIRCDGREHLVVLGPAGETVIARGLPALEPEETDQSEAPSFAAAMARLKAFGPARNPFRGGGAADAA</sequence>
<keyword evidence="4" id="KW-0812">Transmembrane</keyword>
<dbReference type="InterPro" id="IPR052205">
    <property type="entry name" value="FliO/MopB"/>
</dbReference>
<organism evidence="9 10">
    <name type="scientific">Amphiplicatus metriothermophilus</name>
    <dbReference type="NCBI Taxonomy" id="1519374"/>
    <lineage>
        <taxon>Bacteria</taxon>
        <taxon>Pseudomonadati</taxon>
        <taxon>Pseudomonadota</taxon>
        <taxon>Alphaproteobacteria</taxon>
        <taxon>Parvularculales</taxon>
        <taxon>Parvularculaceae</taxon>
        <taxon>Amphiplicatus</taxon>
    </lineage>
</organism>
<evidence type="ECO:0000313" key="9">
    <source>
        <dbReference type="EMBL" id="SNT73258.1"/>
    </source>
</evidence>
<evidence type="ECO:0000256" key="3">
    <source>
        <dbReference type="ARBA" id="ARBA00022475"/>
    </source>
</evidence>
<evidence type="ECO:0000256" key="2">
    <source>
        <dbReference type="ARBA" id="ARBA00004236"/>
    </source>
</evidence>
<protein>
    <submittedName>
        <fullName evidence="9">Flagellar protein FliO/FliZ</fullName>
    </submittedName>
</protein>
<dbReference type="InterPro" id="IPR022781">
    <property type="entry name" value="Flagellar_biosynth_FliO"/>
</dbReference>
<evidence type="ECO:0000256" key="6">
    <source>
        <dbReference type="ARBA" id="ARBA00023136"/>
    </source>
</evidence>
<dbReference type="GO" id="GO:0044781">
    <property type="term" value="P:bacterial-type flagellum organization"/>
    <property type="evidence" value="ECO:0007669"/>
    <property type="project" value="InterPro"/>
</dbReference>
<proteinExistence type="inferred from homology"/>
<gene>
    <name evidence="9" type="ORF">SAMN06297382_1656</name>
</gene>
<keyword evidence="9" id="KW-0966">Cell projection</keyword>
<keyword evidence="6" id="KW-0472">Membrane</keyword>
<keyword evidence="3" id="KW-1003">Cell membrane</keyword>
<keyword evidence="7" id="KW-0975">Bacterial flagellum</keyword>
<dbReference type="GO" id="GO:0005886">
    <property type="term" value="C:plasma membrane"/>
    <property type="evidence" value="ECO:0007669"/>
    <property type="project" value="UniProtKB-SubCell"/>
</dbReference>
<evidence type="ECO:0000313" key="10">
    <source>
        <dbReference type="Proteomes" id="UP000198346"/>
    </source>
</evidence>
<dbReference type="PANTHER" id="PTHR38766:SF1">
    <property type="entry name" value="FLAGELLAR PROTEIN FLIO"/>
    <property type="match status" value="1"/>
</dbReference>
<evidence type="ECO:0000256" key="8">
    <source>
        <dbReference type="ARBA" id="ARBA00037937"/>
    </source>
</evidence>
<comment type="subcellular location">
    <subcellularLocation>
        <location evidence="1">Bacterial flagellum basal body</location>
    </subcellularLocation>
    <subcellularLocation>
        <location evidence="2">Cell membrane</location>
    </subcellularLocation>
</comment>
<keyword evidence="9" id="KW-0969">Cilium</keyword>
<dbReference type="Proteomes" id="UP000198346">
    <property type="component" value="Unassembled WGS sequence"/>
</dbReference>
<evidence type="ECO:0000256" key="1">
    <source>
        <dbReference type="ARBA" id="ARBA00004117"/>
    </source>
</evidence>